<dbReference type="InterPro" id="IPR003583">
    <property type="entry name" value="Hlx-hairpin-Hlx_DNA-bd_motif"/>
</dbReference>
<dbReference type="Pfam" id="PF03120">
    <property type="entry name" value="OB_DNA_ligase"/>
    <property type="match status" value="1"/>
</dbReference>
<protein>
    <recommendedName>
        <fullName evidence="3 14">DNA ligase</fullName>
        <ecNumber evidence="2 14">6.5.1.2</ecNumber>
    </recommendedName>
    <alternativeName>
        <fullName evidence="14">Polydeoxyribonucleotide synthase [NAD(+)]</fullName>
    </alternativeName>
</protein>
<evidence type="ECO:0000256" key="13">
    <source>
        <dbReference type="ARBA" id="ARBA00060881"/>
    </source>
</evidence>
<dbReference type="PANTHER" id="PTHR23389">
    <property type="entry name" value="CHROMOSOME TRANSMISSION FIDELITY FACTOR 18"/>
    <property type="match status" value="1"/>
</dbReference>
<evidence type="ECO:0000313" key="18">
    <source>
        <dbReference type="Proteomes" id="UP000627292"/>
    </source>
</evidence>
<evidence type="ECO:0000256" key="3">
    <source>
        <dbReference type="ARBA" id="ARBA00013308"/>
    </source>
</evidence>
<dbReference type="Pfam" id="PF12826">
    <property type="entry name" value="HHH_2"/>
    <property type="match status" value="1"/>
</dbReference>
<dbReference type="Pfam" id="PF03119">
    <property type="entry name" value="DNA_ligase_ZBD"/>
    <property type="match status" value="1"/>
</dbReference>
<dbReference type="GO" id="GO:0006260">
    <property type="term" value="P:DNA replication"/>
    <property type="evidence" value="ECO:0007669"/>
    <property type="project" value="UniProtKB-KW"/>
</dbReference>
<reference evidence="17" key="1">
    <citation type="journal article" date="2014" name="Int. J. Syst. Evol. Microbiol.">
        <title>Complete genome sequence of Corynebacterium casei LMG S-19264T (=DSM 44701T), isolated from a smear-ripened cheese.</title>
        <authorList>
            <consortium name="US DOE Joint Genome Institute (JGI-PGF)"/>
            <person name="Walter F."/>
            <person name="Albersmeier A."/>
            <person name="Kalinowski J."/>
            <person name="Ruckert C."/>
        </authorList>
    </citation>
    <scope>NUCLEOTIDE SEQUENCE</scope>
    <source>
        <strain evidence="17">CGMCC 1.15290</strain>
    </source>
</reference>
<dbReference type="PROSITE" id="PS01055">
    <property type="entry name" value="DNA_LIGASE_N1"/>
    <property type="match status" value="1"/>
</dbReference>
<dbReference type="HAMAP" id="MF_01588">
    <property type="entry name" value="DNA_ligase_A"/>
    <property type="match status" value="1"/>
</dbReference>
<keyword evidence="8 14" id="KW-0862">Zinc</keyword>
<dbReference type="InterPro" id="IPR010994">
    <property type="entry name" value="RuvA_2-like"/>
</dbReference>
<dbReference type="GO" id="GO:0005829">
    <property type="term" value="C:cytosol"/>
    <property type="evidence" value="ECO:0007669"/>
    <property type="project" value="TreeGrafter"/>
</dbReference>
<dbReference type="InterPro" id="IPR012340">
    <property type="entry name" value="NA-bd_OB-fold"/>
</dbReference>
<dbReference type="SMART" id="SM00292">
    <property type="entry name" value="BRCT"/>
    <property type="match status" value="1"/>
</dbReference>
<dbReference type="GO" id="GO:0046872">
    <property type="term" value="F:metal ion binding"/>
    <property type="evidence" value="ECO:0007669"/>
    <property type="project" value="UniProtKB-KW"/>
</dbReference>
<feature type="binding site" evidence="14">
    <location>
        <position position="366"/>
    </location>
    <ligand>
        <name>NAD(+)</name>
        <dbReference type="ChEBI" id="CHEBI:57540"/>
    </ligand>
</feature>
<feature type="binding site" evidence="14">
    <location>
        <position position="483"/>
    </location>
    <ligand>
        <name>Zn(2+)</name>
        <dbReference type="ChEBI" id="CHEBI:29105"/>
    </ligand>
</feature>
<dbReference type="InterPro" id="IPR036420">
    <property type="entry name" value="BRCT_dom_sf"/>
</dbReference>
<evidence type="ECO:0000256" key="8">
    <source>
        <dbReference type="ARBA" id="ARBA00022833"/>
    </source>
</evidence>
<evidence type="ECO:0000256" key="10">
    <source>
        <dbReference type="ARBA" id="ARBA00023027"/>
    </source>
</evidence>
<feature type="binding site" evidence="14">
    <location>
        <position position="463"/>
    </location>
    <ligand>
        <name>Zn(2+)</name>
        <dbReference type="ChEBI" id="CHEBI:29105"/>
    </ligand>
</feature>
<dbReference type="PROSITE" id="PS50172">
    <property type="entry name" value="BRCT"/>
    <property type="match status" value="1"/>
</dbReference>
<dbReference type="InterPro" id="IPR001357">
    <property type="entry name" value="BRCT_dom"/>
</dbReference>
<evidence type="ECO:0000259" key="16">
    <source>
        <dbReference type="PROSITE" id="PS50172"/>
    </source>
</evidence>
<sequence length="727" mass="80994">MYSSAETRALQDKTEALKAKKELAVEQLEELRAVLRFHEYRYYVASEPLIADAEYDQLYKQLEKIEKAHPELITPDSPSQRVGLGLSKSFPTVQHLVPMLSLENSYNADDLVEWDRKARELSGLETIEYCIEPKFDGASISLIYENDLLVRGVTRGDGVAGDEITTNIRQIRSIPLSAPFSKYGIQTIEIRGEIIMTKQSFEKYNEKLAEKGEAPLANPRNAASGSLRMKDPREVAERNLEAFLYHVSYYTTLDGFTLAIDGKSNDELPDENLKTQGSSLPSADSPLGTHSGSLKLLWECGFRSPQKEKQVLKGIAEVTRHVHDFEVLRDELPYEIDGMVIKVNDLTLQDRLGMTTHHPRWAMAYKFKARQATTKLRAIEFQVGRTGAVTPVAKVDPVSIGGVTVGSASVHNEEYIREKGLKIGDTVLVERAGDVIPQIVQCMPDLRNGSEVDIAFPRNCPVCDSELTKEEAEAVWRCPNIECRAQVLERMIHFVSKDAMDIRSLGAANILRFYEAGLLKDVPGIYQLDFDEIAKLEKFGKKSIDNLRSAIEASKTQPLHRLIYALGIRFVGETTAKTLANAVHDILELKDKTEEELQQLEDVGVKVARSIYAFFSNEQNIHMLEHLKQLGVQMLNNKKSAVAAGADTLHGQTFLFTGTMPTLKRSEAEAMAEAHGGKIVSGVSSKLDYLVVGEDAGSKLEKAKKINTIKIIDEATFLKLVGEQPAE</sequence>
<evidence type="ECO:0000256" key="12">
    <source>
        <dbReference type="ARBA" id="ARBA00034005"/>
    </source>
</evidence>
<dbReference type="CDD" id="cd17748">
    <property type="entry name" value="BRCT_DNA_ligase_like"/>
    <property type="match status" value="1"/>
</dbReference>
<dbReference type="InterPro" id="IPR004150">
    <property type="entry name" value="NAD_DNA_ligase_OB"/>
</dbReference>
<dbReference type="PIRSF" id="PIRSF001604">
    <property type="entry name" value="LigA"/>
    <property type="match status" value="1"/>
</dbReference>
<keyword evidence="9 14" id="KW-0460">Magnesium</keyword>
<evidence type="ECO:0000256" key="7">
    <source>
        <dbReference type="ARBA" id="ARBA00022763"/>
    </source>
</evidence>
<comment type="similarity">
    <text evidence="13 14">Belongs to the NAD-dependent DNA ligase family. LigA subfamily.</text>
</comment>
<dbReference type="SMART" id="SM00532">
    <property type="entry name" value="LIGANc"/>
    <property type="match status" value="1"/>
</dbReference>
<evidence type="ECO:0000256" key="5">
    <source>
        <dbReference type="ARBA" id="ARBA00022705"/>
    </source>
</evidence>
<dbReference type="NCBIfam" id="NF005932">
    <property type="entry name" value="PRK07956.1"/>
    <property type="match status" value="1"/>
</dbReference>
<gene>
    <name evidence="14 17" type="primary">ligA</name>
    <name evidence="17" type="ORF">GCM10011379_52000</name>
</gene>
<dbReference type="InterPro" id="IPR004149">
    <property type="entry name" value="Znf_DNAligase_C4"/>
</dbReference>
<dbReference type="SUPFAM" id="SSF50249">
    <property type="entry name" value="Nucleic acid-binding proteins"/>
    <property type="match status" value="1"/>
</dbReference>
<dbReference type="PROSITE" id="PS01056">
    <property type="entry name" value="DNA_LIGASE_N2"/>
    <property type="match status" value="1"/>
</dbReference>
<evidence type="ECO:0000256" key="4">
    <source>
        <dbReference type="ARBA" id="ARBA00022598"/>
    </source>
</evidence>
<dbReference type="InterPro" id="IPR013839">
    <property type="entry name" value="DNAligase_adenylation"/>
</dbReference>
<dbReference type="InterPro" id="IPR041663">
    <property type="entry name" value="DisA/LigA_HHH"/>
</dbReference>
<feature type="binding site" evidence="14">
    <location>
        <position position="342"/>
    </location>
    <ligand>
        <name>NAD(+)</name>
        <dbReference type="ChEBI" id="CHEBI:57540"/>
    </ligand>
</feature>
<keyword evidence="18" id="KW-1185">Reference proteome</keyword>
<reference evidence="17" key="2">
    <citation type="submission" date="2020-09" db="EMBL/GenBank/DDBJ databases">
        <authorList>
            <person name="Sun Q."/>
            <person name="Zhou Y."/>
        </authorList>
    </citation>
    <scope>NUCLEOTIDE SEQUENCE</scope>
    <source>
        <strain evidence="17">CGMCC 1.15290</strain>
    </source>
</reference>
<dbReference type="SUPFAM" id="SSF52113">
    <property type="entry name" value="BRCT domain"/>
    <property type="match status" value="1"/>
</dbReference>
<keyword evidence="4 14" id="KW-0436">Ligase</keyword>
<dbReference type="FunFam" id="2.40.50.140:FF:000012">
    <property type="entry name" value="DNA ligase"/>
    <property type="match status" value="1"/>
</dbReference>
<evidence type="ECO:0000256" key="1">
    <source>
        <dbReference type="ARBA" id="ARBA00004067"/>
    </source>
</evidence>
<evidence type="ECO:0000256" key="2">
    <source>
        <dbReference type="ARBA" id="ARBA00012722"/>
    </source>
</evidence>
<keyword evidence="6 14" id="KW-0479">Metal-binding</keyword>
<dbReference type="Proteomes" id="UP000627292">
    <property type="component" value="Unassembled WGS sequence"/>
</dbReference>
<feature type="binding site" evidence="14">
    <location>
        <position position="155"/>
    </location>
    <ligand>
        <name>NAD(+)</name>
        <dbReference type="ChEBI" id="CHEBI:57540"/>
    </ligand>
</feature>
<dbReference type="SUPFAM" id="SSF56091">
    <property type="entry name" value="DNA ligase/mRNA capping enzyme, catalytic domain"/>
    <property type="match status" value="1"/>
</dbReference>
<organism evidence="17 18">
    <name type="scientific">Filimonas zeae</name>
    <dbReference type="NCBI Taxonomy" id="1737353"/>
    <lineage>
        <taxon>Bacteria</taxon>
        <taxon>Pseudomonadati</taxon>
        <taxon>Bacteroidota</taxon>
        <taxon>Chitinophagia</taxon>
        <taxon>Chitinophagales</taxon>
        <taxon>Chitinophagaceae</taxon>
        <taxon>Filimonas</taxon>
    </lineage>
</organism>
<dbReference type="GO" id="GO:0006281">
    <property type="term" value="P:DNA repair"/>
    <property type="evidence" value="ECO:0007669"/>
    <property type="project" value="UniProtKB-KW"/>
</dbReference>
<comment type="caution">
    <text evidence="17">The sequence shown here is derived from an EMBL/GenBank/DDBJ whole genome shotgun (WGS) entry which is preliminary data.</text>
</comment>
<comment type="catalytic activity">
    <reaction evidence="12 14 15">
        <text>NAD(+) + (deoxyribonucleotide)n-3'-hydroxyl + 5'-phospho-(deoxyribonucleotide)m = (deoxyribonucleotide)n+m + AMP + beta-nicotinamide D-nucleotide.</text>
        <dbReference type="EC" id="6.5.1.2"/>
    </reaction>
</comment>
<dbReference type="RefSeq" id="WP_188958114.1">
    <property type="nucleotide sequence ID" value="NZ_BMIB01000006.1"/>
</dbReference>
<feature type="binding site" evidence="14">
    <location>
        <position position="460"/>
    </location>
    <ligand>
        <name>Zn(2+)</name>
        <dbReference type="ChEBI" id="CHEBI:29105"/>
    </ligand>
</feature>
<keyword evidence="14" id="KW-0464">Manganese</keyword>
<proteinExistence type="inferred from homology"/>
<evidence type="ECO:0000256" key="9">
    <source>
        <dbReference type="ARBA" id="ARBA00022842"/>
    </source>
</evidence>
<dbReference type="GO" id="GO:0003677">
    <property type="term" value="F:DNA binding"/>
    <property type="evidence" value="ECO:0007669"/>
    <property type="project" value="InterPro"/>
</dbReference>
<dbReference type="Gene3D" id="6.20.10.30">
    <property type="match status" value="1"/>
</dbReference>
<dbReference type="NCBIfam" id="TIGR00575">
    <property type="entry name" value="dnlj"/>
    <property type="match status" value="1"/>
</dbReference>
<dbReference type="EMBL" id="BMIB01000006">
    <property type="protein sequence ID" value="GGH80716.1"/>
    <property type="molecule type" value="Genomic_DNA"/>
</dbReference>
<feature type="binding site" evidence="14">
    <location>
        <begin position="101"/>
        <end position="102"/>
    </location>
    <ligand>
        <name>NAD(+)</name>
        <dbReference type="ChEBI" id="CHEBI:57540"/>
    </ligand>
</feature>
<evidence type="ECO:0000256" key="14">
    <source>
        <dbReference type="HAMAP-Rule" id="MF_01588"/>
    </source>
</evidence>
<dbReference type="InterPro" id="IPR033136">
    <property type="entry name" value="DNA_ligase_CS"/>
</dbReference>
<accession>A0A917J3K7</accession>
<dbReference type="InterPro" id="IPR001679">
    <property type="entry name" value="DNA_ligase"/>
</dbReference>
<dbReference type="FunFam" id="1.10.150.20:FF:000006">
    <property type="entry name" value="DNA ligase"/>
    <property type="match status" value="1"/>
</dbReference>
<feature type="binding site" evidence="14">
    <location>
        <position position="478"/>
    </location>
    <ligand>
        <name>Zn(2+)</name>
        <dbReference type="ChEBI" id="CHEBI:29105"/>
    </ligand>
</feature>
<dbReference type="GO" id="GO:0003911">
    <property type="term" value="F:DNA ligase (NAD+) activity"/>
    <property type="evidence" value="ECO:0007669"/>
    <property type="project" value="UniProtKB-UniRule"/>
</dbReference>
<dbReference type="Pfam" id="PF01653">
    <property type="entry name" value="DNA_ligase_aden"/>
    <property type="match status" value="2"/>
</dbReference>
<dbReference type="Gene3D" id="3.40.50.10190">
    <property type="entry name" value="BRCT domain"/>
    <property type="match status" value="1"/>
</dbReference>
<keyword evidence="10 14" id="KW-0520">NAD</keyword>
<dbReference type="InterPro" id="IPR018239">
    <property type="entry name" value="DNA_ligase_AS"/>
</dbReference>
<evidence type="ECO:0000256" key="6">
    <source>
        <dbReference type="ARBA" id="ARBA00022723"/>
    </source>
</evidence>
<dbReference type="Gene3D" id="1.10.150.20">
    <property type="entry name" value="5' to 3' exonuclease, C-terminal subdomain"/>
    <property type="match status" value="2"/>
</dbReference>
<evidence type="ECO:0000313" key="17">
    <source>
        <dbReference type="EMBL" id="GGH80716.1"/>
    </source>
</evidence>
<dbReference type="Gene3D" id="2.40.50.140">
    <property type="entry name" value="Nucleic acid-binding proteins"/>
    <property type="match status" value="1"/>
</dbReference>
<keyword evidence="5 14" id="KW-0235">DNA replication</keyword>
<evidence type="ECO:0000256" key="11">
    <source>
        <dbReference type="ARBA" id="ARBA00023204"/>
    </source>
</evidence>
<evidence type="ECO:0000256" key="15">
    <source>
        <dbReference type="RuleBase" id="RU000618"/>
    </source>
</evidence>
<dbReference type="AlphaFoldDB" id="A0A917J3K7"/>
<dbReference type="PANTHER" id="PTHR23389:SF9">
    <property type="entry name" value="DNA LIGASE"/>
    <property type="match status" value="1"/>
</dbReference>
<dbReference type="CDD" id="cd00114">
    <property type="entry name" value="LIGANc"/>
    <property type="match status" value="1"/>
</dbReference>
<feature type="binding site" evidence="14">
    <location>
        <position position="132"/>
    </location>
    <ligand>
        <name>NAD(+)</name>
        <dbReference type="ChEBI" id="CHEBI:57540"/>
    </ligand>
</feature>
<dbReference type="Gene3D" id="1.10.287.610">
    <property type="entry name" value="Helix hairpin bin"/>
    <property type="match status" value="1"/>
</dbReference>
<keyword evidence="11 14" id="KW-0234">DNA repair</keyword>
<name>A0A917J3K7_9BACT</name>
<dbReference type="FunFam" id="1.10.287.610:FF:000002">
    <property type="entry name" value="DNA ligase"/>
    <property type="match status" value="1"/>
</dbReference>
<feature type="binding site" evidence="14">
    <location>
        <position position="193"/>
    </location>
    <ligand>
        <name>NAD(+)</name>
        <dbReference type="ChEBI" id="CHEBI:57540"/>
    </ligand>
</feature>
<dbReference type="Gene3D" id="3.30.470.30">
    <property type="entry name" value="DNA ligase/mRNA capping enzyme"/>
    <property type="match status" value="1"/>
</dbReference>
<feature type="domain" description="BRCT" evidence="16">
    <location>
        <begin position="644"/>
        <end position="727"/>
    </location>
</feature>
<keyword evidence="7 14" id="KW-0227">DNA damage</keyword>
<dbReference type="Pfam" id="PF00533">
    <property type="entry name" value="BRCT"/>
    <property type="match status" value="1"/>
</dbReference>
<dbReference type="SMART" id="SM00278">
    <property type="entry name" value="HhH1"/>
    <property type="match status" value="3"/>
</dbReference>
<dbReference type="SUPFAM" id="SSF47781">
    <property type="entry name" value="RuvA domain 2-like"/>
    <property type="match status" value="1"/>
</dbReference>
<feature type="binding site" evidence="14">
    <location>
        <begin position="52"/>
        <end position="56"/>
    </location>
    <ligand>
        <name>NAD(+)</name>
        <dbReference type="ChEBI" id="CHEBI:57540"/>
    </ligand>
</feature>
<dbReference type="InterPro" id="IPR013840">
    <property type="entry name" value="DNAligase_N"/>
</dbReference>
<dbReference type="EC" id="6.5.1.2" evidence="2 14"/>
<comment type="function">
    <text evidence="1 14">DNA ligase that catalyzes the formation of phosphodiester linkages between 5'-phosphoryl and 3'-hydroxyl groups in double-stranded DNA using NAD as a coenzyme and as the energy source for the reaction. It is essential for DNA replication and repair of damaged DNA.</text>
</comment>
<feature type="active site" description="N6-AMP-lysine intermediate" evidence="14">
    <location>
        <position position="134"/>
    </location>
</feature>
<comment type="cofactor">
    <cofactor evidence="14">
        <name>Mg(2+)</name>
        <dbReference type="ChEBI" id="CHEBI:18420"/>
    </cofactor>
    <cofactor evidence="14">
        <name>Mn(2+)</name>
        <dbReference type="ChEBI" id="CHEBI:29035"/>
    </cofactor>
</comment>